<feature type="transmembrane region" description="Helical" evidence="1">
    <location>
        <begin position="357"/>
        <end position="374"/>
    </location>
</feature>
<name>A0A5M9ZG52_9BIFI</name>
<feature type="transmembrane region" description="Helical" evidence="1">
    <location>
        <begin position="325"/>
        <end position="345"/>
    </location>
</feature>
<feature type="transmembrane region" description="Helical" evidence="1">
    <location>
        <begin position="77"/>
        <end position="97"/>
    </location>
</feature>
<dbReference type="PANTHER" id="PTHR37422:SF13">
    <property type="entry name" value="LIPOPOLYSACCHARIDE BIOSYNTHESIS PROTEIN PA4999-RELATED"/>
    <property type="match status" value="1"/>
</dbReference>
<feature type="transmembrane region" description="Helical" evidence="1">
    <location>
        <begin position="198"/>
        <end position="231"/>
    </location>
</feature>
<dbReference type="InterPro" id="IPR051533">
    <property type="entry name" value="WaaL-like"/>
</dbReference>
<evidence type="ECO:0000256" key="1">
    <source>
        <dbReference type="SAM" id="Phobius"/>
    </source>
</evidence>
<keyword evidence="1" id="KW-0472">Membrane</keyword>
<dbReference type="EMBL" id="RZUH01000014">
    <property type="protein sequence ID" value="KAA8825670.1"/>
    <property type="molecule type" value="Genomic_DNA"/>
</dbReference>
<organism evidence="2 3">
    <name type="scientific">Bifidobacterium myosotis</name>
    <dbReference type="NCBI Taxonomy" id="1630166"/>
    <lineage>
        <taxon>Bacteria</taxon>
        <taxon>Bacillati</taxon>
        <taxon>Actinomycetota</taxon>
        <taxon>Actinomycetes</taxon>
        <taxon>Bifidobacteriales</taxon>
        <taxon>Bifidobacteriaceae</taxon>
        <taxon>Bifidobacterium</taxon>
    </lineage>
</organism>
<feature type="transmembrane region" description="Helical" evidence="1">
    <location>
        <begin position="104"/>
        <end position="125"/>
    </location>
</feature>
<feature type="transmembrane region" description="Helical" evidence="1">
    <location>
        <begin position="243"/>
        <end position="263"/>
    </location>
</feature>
<protein>
    <submittedName>
        <fullName evidence="2">Uncharacterized protein</fullName>
    </submittedName>
</protein>
<reference evidence="2 3" key="1">
    <citation type="journal article" date="2019" name="Syst. Appl. Microbiol.">
        <title>Characterization of Bifidobacterium species in feaces of the Egyptian fruit bat: Description of B. vespertilionis sp. nov. and B. rousetti sp. nov.</title>
        <authorList>
            <person name="Modesto M."/>
            <person name="Satti M."/>
            <person name="Watanabe K."/>
            <person name="Puglisi E."/>
            <person name="Morelli L."/>
            <person name="Huang C.-H."/>
            <person name="Liou J.-S."/>
            <person name="Miyashita M."/>
            <person name="Tamura T."/>
            <person name="Saito S."/>
            <person name="Mori K."/>
            <person name="Huang L."/>
            <person name="Sciavilla P."/>
            <person name="Sandri C."/>
            <person name="Spiezio C."/>
            <person name="Vitali F."/>
            <person name="Cavalieri D."/>
            <person name="Perpetuini G."/>
            <person name="Tofalo R."/>
            <person name="Bonetti A."/>
            <person name="Arita M."/>
            <person name="Mattarelli P."/>
        </authorList>
    </citation>
    <scope>NUCLEOTIDE SEQUENCE [LARGE SCALE GENOMIC DNA]</scope>
    <source>
        <strain evidence="2 3">RST17</strain>
    </source>
</reference>
<keyword evidence="1" id="KW-1133">Transmembrane helix</keyword>
<feature type="transmembrane region" description="Helical" evidence="1">
    <location>
        <begin position="15"/>
        <end position="36"/>
    </location>
</feature>
<dbReference type="AlphaFoldDB" id="A0A5M9ZG52"/>
<sequence length="417" mass="45464">MDALYVFVTMVIPKAGAQIAGLPLTLNILLTVFVILKNPNQTIAYIQRFKGFAITYSVLLCFGLITFFLALTDGTSPFELAQIVIVLSSPLVGVAVTRIQPETLIKIVIVATIIVNLYGIIQFLVGVEGSSIGGLTYTYGQSLSSKPIGISSGAQQADTKIISTFQNGNSFGIYDVLAFSFLMSRLGVPDGWRIARYVAIPLSVVGILICGSRSAVIPFVFMAVFMIGSFLKQMPPRMRSSVGIAMALFALVGTVALMAQGTILQRFWERNVIRTLEDPSASGRTGQWANSFDVIKQMTLPELLRLFFFGRSNTMEIAGEGLPEFFFNFGVVGVCAFYGGMLLIVRHCWKLSCGRTIAMGLLCIVMAFCVDRTFDFPPNVMLFSLFAAGALLISGEVGPNTDRRPTGYQRSRFSTRV</sequence>
<dbReference type="RefSeq" id="WP_150380133.1">
    <property type="nucleotide sequence ID" value="NZ_RZUH01000014.1"/>
</dbReference>
<feature type="transmembrane region" description="Helical" evidence="1">
    <location>
        <begin position="380"/>
        <end position="398"/>
    </location>
</feature>
<proteinExistence type="predicted"/>
<evidence type="ECO:0000313" key="3">
    <source>
        <dbReference type="Proteomes" id="UP000410049"/>
    </source>
</evidence>
<dbReference type="Proteomes" id="UP000410049">
    <property type="component" value="Unassembled WGS sequence"/>
</dbReference>
<feature type="transmembrane region" description="Helical" evidence="1">
    <location>
        <begin position="48"/>
        <end position="71"/>
    </location>
</feature>
<dbReference type="PANTHER" id="PTHR37422">
    <property type="entry name" value="TEICHURONIC ACID BIOSYNTHESIS PROTEIN TUAE"/>
    <property type="match status" value="1"/>
</dbReference>
<accession>A0A5M9ZG52</accession>
<keyword evidence="1" id="KW-0812">Transmembrane</keyword>
<gene>
    <name evidence="2" type="ORF">EMO91_11965</name>
</gene>
<comment type="caution">
    <text evidence="2">The sequence shown here is derived from an EMBL/GenBank/DDBJ whole genome shotgun (WGS) entry which is preliminary data.</text>
</comment>
<evidence type="ECO:0000313" key="2">
    <source>
        <dbReference type="EMBL" id="KAA8825670.1"/>
    </source>
</evidence>